<dbReference type="Pfam" id="PF12679">
    <property type="entry name" value="ABC2_membrane_2"/>
    <property type="match status" value="1"/>
</dbReference>
<dbReference type="PANTHER" id="PTHR43471">
    <property type="entry name" value="ABC TRANSPORTER PERMEASE"/>
    <property type="match status" value="1"/>
</dbReference>
<dbReference type="AlphaFoldDB" id="A0A517MZ22"/>
<keyword evidence="1" id="KW-1133">Transmembrane helix</keyword>
<evidence type="ECO:0000313" key="3">
    <source>
        <dbReference type="Proteomes" id="UP000319852"/>
    </source>
</evidence>
<feature type="transmembrane region" description="Helical" evidence="1">
    <location>
        <begin position="482"/>
        <end position="507"/>
    </location>
</feature>
<name>A0A517MZ22_9BACT</name>
<evidence type="ECO:0000313" key="2">
    <source>
        <dbReference type="EMBL" id="QDT00115.1"/>
    </source>
</evidence>
<feature type="transmembrane region" description="Helical" evidence="1">
    <location>
        <begin position="422"/>
        <end position="441"/>
    </location>
</feature>
<reference evidence="2 3" key="1">
    <citation type="submission" date="2019-02" db="EMBL/GenBank/DDBJ databases">
        <title>Deep-cultivation of Planctomycetes and their phenomic and genomic characterization uncovers novel biology.</title>
        <authorList>
            <person name="Wiegand S."/>
            <person name="Jogler M."/>
            <person name="Boedeker C."/>
            <person name="Pinto D."/>
            <person name="Vollmers J."/>
            <person name="Rivas-Marin E."/>
            <person name="Kohn T."/>
            <person name="Peeters S.H."/>
            <person name="Heuer A."/>
            <person name="Rast P."/>
            <person name="Oberbeckmann S."/>
            <person name="Bunk B."/>
            <person name="Jeske O."/>
            <person name="Meyerdierks A."/>
            <person name="Storesund J.E."/>
            <person name="Kallscheuer N."/>
            <person name="Luecker S."/>
            <person name="Lage O.M."/>
            <person name="Pohl T."/>
            <person name="Merkel B.J."/>
            <person name="Hornburger P."/>
            <person name="Mueller R.-W."/>
            <person name="Bruemmer F."/>
            <person name="Labrenz M."/>
            <person name="Spormann A.M."/>
            <person name="Op den Camp H."/>
            <person name="Overmann J."/>
            <person name="Amann R."/>
            <person name="Jetten M.S.M."/>
            <person name="Mascher T."/>
            <person name="Medema M.H."/>
            <person name="Devos D.P."/>
            <person name="Kaster A.-K."/>
            <person name="Ovreas L."/>
            <person name="Rohde M."/>
            <person name="Galperin M.Y."/>
            <person name="Jogler C."/>
        </authorList>
    </citation>
    <scope>NUCLEOTIDE SEQUENCE [LARGE SCALE GENOMIC DNA]</scope>
    <source>
        <strain evidence="2 3">HG15A2</strain>
    </source>
</reference>
<keyword evidence="1" id="KW-0812">Transmembrane</keyword>
<feature type="transmembrane region" description="Helical" evidence="1">
    <location>
        <begin position="145"/>
        <end position="170"/>
    </location>
</feature>
<protein>
    <submittedName>
        <fullName evidence="2">ABC-2 family transporter protein</fullName>
    </submittedName>
</protein>
<sequence length="600" mass="64556">MLAGPIYRVELVSVARRSRYYVMRVLYALLILLILWMSYIGAASFRSAGSLSIQQSSHLATGFFLSFSWMQLLAILAVAPAMAVGTIATERERRTIEYLFASDLSNMEIVLGKTLARLTLIGKFLLVSLPILLLFRLMGGIPADLVAGGFLIGGSTVLLVTALSVCVSVWSPRARDAMIRVYLLMAALFLLPLFLSAMAAGPASRGIGGTMVAMASDALNAINEINPLIVMIGAMGNRFSVGSTFDFAPVIHMTLWHLVLSVGCIALATAAVRRVHLREAGRGSKTKSNKPPGLHSKLMQGWRPALGQRPVVWKESFAGTARTRFGWMGVVAATLIAATVLGFTIVKFFETITSSQDYRRDEFIAYLSFLVGSIGVAIMLMLAARAAGSITQEKESDCWLSLLATPLTGKEILAGKFFGSLYAMRWPTAIIAFAWALAAVLNPSYLLVAVPMLITLLACASFAALLGLHFSMRSKTTLQSSASAMGTLLVLGGGYLMCCCPLAGFGGGAGSEIMIIMFAPCMPFLFGFPATFGTWDFGAEYFNSNGEFSYMFIAYALGTCGYAIASFVMWQNLSEQFDHKAGRVSARPLSDKPVTLVPVS</sequence>
<feature type="transmembrane region" description="Helical" evidence="1">
    <location>
        <begin position="550"/>
        <end position="570"/>
    </location>
</feature>
<feature type="transmembrane region" description="Helical" evidence="1">
    <location>
        <begin position="513"/>
        <end position="538"/>
    </location>
</feature>
<keyword evidence="1" id="KW-0472">Membrane</keyword>
<proteinExistence type="predicted"/>
<feature type="transmembrane region" description="Helical" evidence="1">
    <location>
        <begin position="120"/>
        <end position="139"/>
    </location>
</feature>
<feature type="transmembrane region" description="Helical" evidence="1">
    <location>
        <begin position="447"/>
        <end position="470"/>
    </location>
</feature>
<organism evidence="2 3">
    <name type="scientific">Adhaeretor mobilis</name>
    <dbReference type="NCBI Taxonomy" id="1930276"/>
    <lineage>
        <taxon>Bacteria</taxon>
        <taxon>Pseudomonadati</taxon>
        <taxon>Planctomycetota</taxon>
        <taxon>Planctomycetia</taxon>
        <taxon>Pirellulales</taxon>
        <taxon>Lacipirellulaceae</taxon>
        <taxon>Adhaeretor</taxon>
    </lineage>
</organism>
<evidence type="ECO:0000256" key="1">
    <source>
        <dbReference type="SAM" id="Phobius"/>
    </source>
</evidence>
<feature type="transmembrane region" description="Helical" evidence="1">
    <location>
        <begin position="325"/>
        <end position="343"/>
    </location>
</feature>
<feature type="transmembrane region" description="Helical" evidence="1">
    <location>
        <begin position="250"/>
        <end position="272"/>
    </location>
</feature>
<dbReference type="GO" id="GO:0005886">
    <property type="term" value="C:plasma membrane"/>
    <property type="evidence" value="ECO:0007669"/>
    <property type="project" value="UniProtKB-SubCell"/>
</dbReference>
<dbReference type="KEGG" id="amob:HG15A2_34500"/>
<keyword evidence="3" id="KW-1185">Reference proteome</keyword>
<dbReference type="RefSeq" id="WP_218932019.1">
    <property type="nucleotide sequence ID" value="NZ_CP036263.1"/>
</dbReference>
<dbReference type="Proteomes" id="UP000319852">
    <property type="component" value="Chromosome"/>
</dbReference>
<feature type="transmembrane region" description="Helical" evidence="1">
    <location>
        <begin position="21"/>
        <end position="42"/>
    </location>
</feature>
<feature type="transmembrane region" description="Helical" evidence="1">
    <location>
        <begin position="182"/>
        <end position="201"/>
    </location>
</feature>
<feature type="transmembrane region" description="Helical" evidence="1">
    <location>
        <begin position="363"/>
        <end position="384"/>
    </location>
</feature>
<dbReference type="GO" id="GO:0140359">
    <property type="term" value="F:ABC-type transporter activity"/>
    <property type="evidence" value="ECO:0007669"/>
    <property type="project" value="InterPro"/>
</dbReference>
<gene>
    <name evidence="2" type="ORF">HG15A2_34500</name>
</gene>
<accession>A0A517MZ22</accession>
<dbReference type="EMBL" id="CP036263">
    <property type="protein sequence ID" value="QDT00115.1"/>
    <property type="molecule type" value="Genomic_DNA"/>
</dbReference>
<feature type="transmembrane region" description="Helical" evidence="1">
    <location>
        <begin position="62"/>
        <end position="84"/>
    </location>
</feature>